<evidence type="ECO:0000313" key="2">
    <source>
        <dbReference type="EMBL" id="EEH59287.1"/>
    </source>
</evidence>
<feature type="compositionally biased region" description="Acidic residues" evidence="1">
    <location>
        <begin position="171"/>
        <end position="181"/>
    </location>
</feature>
<proteinExistence type="predicted"/>
<evidence type="ECO:0000313" key="3">
    <source>
        <dbReference type="Proteomes" id="UP000001876"/>
    </source>
</evidence>
<protein>
    <submittedName>
        <fullName evidence="2">Predicted protein</fullName>
    </submittedName>
</protein>
<keyword evidence="3" id="KW-1185">Reference proteome</keyword>
<organism evidence="3">
    <name type="scientific">Micromonas pusilla (strain CCMP1545)</name>
    <name type="common">Picoplanktonic green alga</name>
    <dbReference type="NCBI Taxonomy" id="564608"/>
    <lineage>
        <taxon>Eukaryota</taxon>
        <taxon>Viridiplantae</taxon>
        <taxon>Chlorophyta</taxon>
        <taxon>Mamiellophyceae</taxon>
        <taxon>Mamiellales</taxon>
        <taxon>Mamiellaceae</taxon>
        <taxon>Micromonas</taxon>
    </lineage>
</organism>
<dbReference type="Proteomes" id="UP000001876">
    <property type="component" value="Unassembled WGS sequence"/>
</dbReference>
<feature type="region of interest" description="Disordered" evidence="1">
    <location>
        <begin position="167"/>
        <end position="212"/>
    </location>
</feature>
<sequence>MGSNYTPRFVQSGIRVLYARTYQKRKQSQTGRLFVDVAETLLKRVLNDMNKKVKGRGAEIFNIDPQELFQIIEDLDIGDVQYQDRRKSERIGKRLLWLVTDALSGKEKLVFAEDYDEVLKQYALTNERDSMDERSKYITRYFIRPVNPWKAVQRVLRPQQVMSISTHSETETFEDNDEVDQESVAPSPFSDGFRTPRIPEEVPRTPEEVPRTPEEGIARALKDVGLVAETKGIRGLLPPDAVRGGRHECMKTVDISITGLDSRVTRTLGDVVVPHPFSGDGRAKFNGRRPTATRSPANIQPGEYTLEAEKKKLDWYGNIPEGRGFSLVPMAIDTYGFKAPRFRKFLNQLADHGARGTVPAGDAASEAAAEATLSAIARSKSYWKRHIMGHISVALVSAIGDRVAGAPISYALRTSRDSENFHAGAAAQILFMEPDTAGDFHIAPAPCAREAHMGSMNPVVGLLTT</sequence>
<reference evidence="2 3" key="1">
    <citation type="journal article" date="2009" name="Science">
        <title>Green evolution and dynamic adaptations revealed by genomes of the marine picoeukaryotes Micromonas.</title>
        <authorList>
            <person name="Worden A.Z."/>
            <person name="Lee J.H."/>
            <person name="Mock T."/>
            <person name="Rouze P."/>
            <person name="Simmons M.P."/>
            <person name="Aerts A.L."/>
            <person name="Allen A.E."/>
            <person name="Cuvelier M.L."/>
            <person name="Derelle E."/>
            <person name="Everett M.V."/>
            <person name="Foulon E."/>
            <person name="Grimwood J."/>
            <person name="Gundlach H."/>
            <person name="Henrissat B."/>
            <person name="Napoli C."/>
            <person name="McDonald S.M."/>
            <person name="Parker M.S."/>
            <person name="Rombauts S."/>
            <person name="Salamov A."/>
            <person name="Von Dassow P."/>
            <person name="Badger J.H."/>
            <person name="Coutinho P.M."/>
            <person name="Demir E."/>
            <person name="Dubchak I."/>
            <person name="Gentemann C."/>
            <person name="Eikrem W."/>
            <person name="Gready J.E."/>
            <person name="John U."/>
            <person name="Lanier W."/>
            <person name="Lindquist E.A."/>
            <person name="Lucas S."/>
            <person name="Mayer K.F."/>
            <person name="Moreau H."/>
            <person name="Not F."/>
            <person name="Otillar R."/>
            <person name="Panaud O."/>
            <person name="Pangilinan J."/>
            <person name="Paulsen I."/>
            <person name="Piegu B."/>
            <person name="Poliakov A."/>
            <person name="Robbens S."/>
            <person name="Schmutz J."/>
            <person name="Toulza E."/>
            <person name="Wyss T."/>
            <person name="Zelensky A."/>
            <person name="Zhou K."/>
            <person name="Armbrust E.V."/>
            <person name="Bhattacharya D."/>
            <person name="Goodenough U.W."/>
            <person name="Van de Peer Y."/>
            <person name="Grigoriev I.V."/>
        </authorList>
    </citation>
    <scope>NUCLEOTIDE SEQUENCE [LARGE SCALE GENOMIC DNA]</scope>
    <source>
        <strain evidence="2 3">CCMP1545</strain>
    </source>
</reference>
<accession>C1MK08</accession>
<feature type="compositionally biased region" description="Basic and acidic residues" evidence="1">
    <location>
        <begin position="197"/>
        <end position="212"/>
    </location>
</feature>
<dbReference type="GeneID" id="9681659"/>
<evidence type="ECO:0000256" key="1">
    <source>
        <dbReference type="SAM" id="MobiDB-lite"/>
    </source>
</evidence>
<gene>
    <name evidence="2" type="ORF">MICPUCDRAFT_64153</name>
</gene>
<dbReference type="EMBL" id="GG663736">
    <property type="protein sequence ID" value="EEH59287.1"/>
    <property type="molecule type" value="Genomic_DNA"/>
</dbReference>
<dbReference type="AlphaFoldDB" id="C1MK08"/>
<dbReference type="KEGG" id="mpp:MICPUCDRAFT_64153"/>
<dbReference type="RefSeq" id="XP_003055911.1">
    <property type="nucleotide sequence ID" value="XM_003055865.1"/>
</dbReference>
<name>C1MK08_MICPC</name>